<dbReference type="EMBL" id="NQVE01000040">
    <property type="protein sequence ID" value="RAL52127.1"/>
    <property type="molecule type" value="Genomic_DNA"/>
</dbReference>
<dbReference type="GO" id="GO:0005839">
    <property type="term" value="C:proteasome core complex"/>
    <property type="evidence" value="ECO:0007669"/>
    <property type="project" value="InterPro"/>
</dbReference>
<name>A0A328E2J0_9ASTE</name>
<dbReference type="AlphaFoldDB" id="A0A328E2J0"/>
<evidence type="ECO:0000313" key="1">
    <source>
        <dbReference type="EMBL" id="RAL52127.1"/>
    </source>
</evidence>
<dbReference type="InterPro" id="IPR001353">
    <property type="entry name" value="Proteasome_sua/b"/>
</dbReference>
<dbReference type="SUPFAM" id="SSF56235">
    <property type="entry name" value="N-terminal nucleophile aminohydrolases (Ntn hydrolases)"/>
    <property type="match status" value="1"/>
</dbReference>
<gene>
    <name evidence="1" type="ORF">DM860_014954</name>
</gene>
<dbReference type="Gene3D" id="3.60.20.10">
    <property type="entry name" value="Glutamine Phosphoribosylpyrophosphate, subunit 1, domain 1"/>
    <property type="match status" value="1"/>
</dbReference>
<keyword evidence="2" id="KW-1185">Reference proteome</keyword>
<protein>
    <submittedName>
        <fullName evidence="1">Uncharacterized protein</fullName>
    </submittedName>
</protein>
<sequence length="230" mass="26427">MGRDKYVVEKWVDARNHPRTRDDESNGHMDDEEHFQAAMSHTSVVGMFIQDGTVVGTDSRLTGVINRTPFILRGNPSLKLMRHKGFASAISGWWDEGCVRIHEHIEEKKSESYVINKAVTWAVEIIRSLGDRTLFEYSQFGEPKIYHVDINLEVMEIESATMAHGTGGPFAHKILEAEYSENLTPRRALALASRALMLPFMIFKLVDMLACVFYHKKESWIVKFTRWRLV</sequence>
<evidence type="ECO:0000313" key="2">
    <source>
        <dbReference type="Proteomes" id="UP000249390"/>
    </source>
</evidence>
<dbReference type="Proteomes" id="UP000249390">
    <property type="component" value="Unassembled WGS sequence"/>
</dbReference>
<accession>A0A328E2J0</accession>
<dbReference type="InterPro" id="IPR029055">
    <property type="entry name" value="Ntn_hydrolases_N"/>
</dbReference>
<organism evidence="1 2">
    <name type="scientific">Cuscuta australis</name>
    <dbReference type="NCBI Taxonomy" id="267555"/>
    <lineage>
        <taxon>Eukaryota</taxon>
        <taxon>Viridiplantae</taxon>
        <taxon>Streptophyta</taxon>
        <taxon>Embryophyta</taxon>
        <taxon>Tracheophyta</taxon>
        <taxon>Spermatophyta</taxon>
        <taxon>Magnoliopsida</taxon>
        <taxon>eudicotyledons</taxon>
        <taxon>Gunneridae</taxon>
        <taxon>Pentapetalae</taxon>
        <taxon>asterids</taxon>
        <taxon>lamiids</taxon>
        <taxon>Solanales</taxon>
        <taxon>Convolvulaceae</taxon>
        <taxon>Cuscuteae</taxon>
        <taxon>Cuscuta</taxon>
        <taxon>Cuscuta subgen. Grammica</taxon>
        <taxon>Cuscuta sect. Cleistogrammica</taxon>
    </lineage>
</organism>
<reference evidence="1 2" key="1">
    <citation type="submission" date="2018-06" db="EMBL/GenBank/DDBJ databases">
        <title>The Genome of Cuscuta australis (Dodder) Provides Insight into the Evolution of Plant Parasitism.</title>
        <authorList>
            <person name="Liu H."/>
        </authorList>
    </citation>
    <scope>NUCLEOTIDE SEQUENCE [LARGE SCALE GENOMIC DNA]</scope>
    <source>
        <strain evidence="2">cv. Yunnan</strain>
        <tissue evidence="1">Vines</tissue>
    </source>
</reference>
<comment type="caution">
    <text evidence="1">The sequence shown here is derived from an EMBL/GenBank/DDBJ whole genome shotgun (WGS) entry which is preliminary data.</text>
</comment>
<proteinExistence type="predicted"/>
<dbReference type="GO" id="GO:0051603">
    <property type="term" value="P:proteolysis involved in protein catabolic process"/>
    <property type="evidence" value="ECO:0007669"/>
    <property type="project" value="InterPro"/>
</dbReference>
<dbReference type="Pfam" id="PF00227">
    <property type="entry name" value="Proteasome"/>
    <property type="match status" value="1"/>
</dbReference>